<comment type="similarity">
    <text evidence="1">Belongs to the universal ribosomal protein uL18 family.</text>
</comment>
<keyword evidence="4 6" id="KW-0689">Ribosomal protein</keyword>
<dbReference type="Pfam" id="PF00861">
    <property type="entry name" value="Ribosomal_L18p"/>
    <property type="match status" value="1"/>
</dbReference>
<dbReference type="InterPro" id="IPR005484">
    <property type="entry name" value="Ribosomal_uL18_bac/plant/anim"/>
</dbReference>
<dbReference type="PANTHER" id="PTHR12899">
    <property type="entry name" value="39S RIBOSOMAL PROTEIN L18, MITOCHONDRIAL"/>
    <property type="match status" value="1"/>
</dbReference>
<organism evidence="6">
    <name type="scientific">hydrothermal vent metagenome</name>
    <dbReference type="NCBI Taxonomy" id="652676"/>
    <lineage>
        <taxon>unclassified sequences</taxon>
        <taxon>metagenomes</taxon>
        <taxon>ecological metagenomes</taxon>
    </lineage>
</organism>
<dbReference type="EMBL" id="FAXA01000355">
    <property type="protein sequence ID" value="CUV03106.1"/>
    <property type="molecule type" value="Genomic_DNA"/>
</dbReference>
<dbReference type="GO" id="GO:0022625">
    <property type="term" value="C:cytosolic large ribosomal subunit"/>
    <property type="evidence" value="ECO:0007669"/>
    <property type="project" value="TreeGrafter"/>
</dbReference>
<sequence>MPKDKNAKRLRKVRHIRLRNKVSGTPDRPRLAVFRSLRHIYAQVIDDTTGHTLVAASSADAIKETGAPIVPKIDASTAVGRLVAERALAEGITRVVFDRGGCKYHGRVKALAEATREAGLTF</sequence>
<evidence type="ECO:0000256" key="4">
    <source>
        <dbReference type="ARBA" id="ARBA00022980"/>
    </source>
</evidence>
<dbReference type="NCBIfam" id="TIGR00060">
    <property type="entry name" value="L18_bact"/>
    <property type="match status" value="1"/>
</dbReference>
<protein>
    <submittedName>
        <fullName evidence="6">LSU ribosomal protein L18p (L5e)</fullName>
    </submittedName>
</protein>
<keyword evidence="5" id="KW-0687">Ribonucleoprotein</keyword>
<reference evidence="6" key="1">
    <citation type="submission" date="2015-10" db="EMBL/GenBank/DDBJ databases">
        <authorList>
            <person name="Gilbert D.G."/>
        </authorList>
    </citation>
    <scope>NUCLEOTIDE SEQUENCE</scope>
</reference>
<dbReference type="Gene3D" id="3.30.420.100">
    <property type="match status" value="1"/>
</dbReference>
<dbReference type="InterPro" id="IPR004389">
    <property type="entry name" value="Ribosomal_uL18_bac-type"/>
</dbReference>
<evidence type="ECO:0000313" key="6">
    <source>
        <dbReference type="EMBL" id="CUV03106.1"/>
    </source>
</evidence>
<dbReference type="SUPFAM" id="SSF53137">
    <property type="entry name" value="Translational machinery components"/>
    <property type="match status" value="1"/>
</dbReference>
<dbReference type="InterPro" id="IPR057268">
    <property type="entry name" value="Ribosomal_L18"/>
</dbReference>
<evidence type="ECO:0000256" key="3">
    <source>
        <dbReference type="ARBA" id="ARBA00022884"/>
    </source>
</evidence>
<gene>
    <name evidence="6" type="ORF">MGWOODY_Clf2036</name>
</gene>
<proteinExistence type="inferred from homology"/>
<dbReference type="AlphaFoldDB" id="A0A160VAB8"/>
<evidence type="ECO:0000256" key="5">
    <source>
        <dbReference type="ARBA" id="ARBA00023274"/>
    </source>
</evidence>
<evidence type="ECO:0000256" key="2">
    <source>
        <dbReference type="ARBA" id="ARBA00022730"/>
    </source>
</evidence>
<dbReference type="FunFam" id="3.30.420.100:FF:000001">
    <property type="entry name" value="50S ribosomal protein L18"/>
    <property type="match status" value="1"/>
</dbReference>
<keyword evidence="3" id="KW-0694">RNA-binding</keyword>
<dbReference type="PANTHER" id="PTHR12899:SF3">
    <property type="entry name" value="LARGE RIBOSOMAL SUBUNIT PROTEIN UL18M"/>
    <property type="match status" value="1"/>
</dbReference>
<dbReference type="GO" id="GO:0006412">
    <property type="term" value="P:translation"/>
    <property type="evidence" value="ECO:0007669"/>
    <property type="project" value="InterPro"/>
</dbReference>
<dbReference type="GO" id="GO:0003735">
    <property type="term" value="F:structural constituent of ribosome"/>
    <property type="evidence" value="ECO:0007669"/>
    <property type="project" value="InterPro"/>
</dbReference>
<dbReference type="GO" id="GO:0008097">
    <property type="term" value="F:5S rRNA binding"/>
    <property type="evidence" value="ECO:0007669"/>
    <property type="project" value="TreeGrafter"/>
</dbReference>
<name>A0A160VAB8_9ZZZZ</name>
<dbReference type="CDD" id="cd00432">
    <property type="entry name" value="Ribosomal_L18_L5e"/>
    <property type="match status" value="1"/>
</dbReference>
<evidence type="ECO:0000256" key="1">
    <source>
        <dbReference type="ARBA" id="ARBA00007116"/>
    </source>
</evidence>
<keyword evidence="2" id="KW-0699">rRNA-binding</keyword>
<accession>A0A160VAB8</accession>
<dbReference type="HAMAP" id="MF_01337_B">
    <property type="entry name" value="Ribosomal_uL18_B"/>
    <property type="match status" value="1"/>
</dbReference>